<dbReference type="InterPro" id="IPR026748">
    <property type="entry name" value="Clarin"/>
</dbReference>
<dbReference type="AlphaFoldDB" id="A0A7R9ER63"/>
<dbReference type="Gene3D" id="1.20.140.150">
    <property type="match status" value="1"/>
</dbReference>
<evidence type="ECO:0000256" key="3">
    <source>
        <dbReference type="ARBA" id="ARBA00022692"/>
    </source>
</evidence>
<organism evidence="6">
    <name type="scientific">Timema bartmani</name>
    <dbReference type="NCBI Taxonomy" id="61472"/>
    <lineage>
        <taxon>Eukaryota</taxon>
        <taxon>Metazoa</taxon>
        <taxon>Ecdysozoa</taxon>
        <taxon>Arthropoda</taxon>
        <taxon>Hexapoda</taxon>
        <taxon>Insecta</taxon>
        <taxon>Pterygota</taxon>
        <taxon>Neoptera</taxon>
        <taxon>Polyneoptera</taxon>
        <taxon>Phasmatodea</taxon>
        <taxon>Timematodea</taxon>
        <taxon>Timematoidea</taxon>
        <taxon>Timematidae</taxon>
        <taxon>Timema</taxon>
    </lineage>
</organism>
<dbReference type="PANTHER" id="PTHR31548:SF1">
    <property type="entry name" value="LD47387P"/>
    <property type="match status" value="1"/>
</dbReference>
<keyword evidence="5" id="KW-0472">Membrane</keyword>
<accession>A0A7R9ER63</accession>
<dbReference type="EMBL" id="OD564811">
    <property type="protein sequence ID" value="CAD7439878.1"/>
    <property type="molecule type" value="Genomic_DNA"/>
</dbReference>
<comment type="similarity">
    <text evidence="2">Belongs to the clarin family.</text>
</comment>
<name>A0A7R9ER63_9NEOP</name>
<protein>
    <submittedName>
        <fullName evidence="6">Uncharacterized protein</fullName>
    </submittedName>
</protein>
<comment type="subcellular location">
    <subcellularLocation>
        <location evidence="1">Membrane</location>
        <topology evidence="1">Multi-pass membrane protein</topology>
    </subcellularLocation>
</comment>
<dbReference type="GO" id="GO:0007605">
    <property type="term" value="P:sensory perception of sound"/>
    <property type="evidence" value="ECO:0007669"/>
    <property type="project" value="UniProtKB-ARBA"/>
</dbReference>
<evidence type="ECO:0000256" key="4">
    <source>
        <dbReference type="ARBA" id="ARBA00022989"/>
    </source>
</evidence>
<dbReference type="PROSITE" id="PS51257">
    <property type="entry name" value="PROKAR_LIPOPROTEIN"/>
    <property type="match status" value="1"/>
</dbReference>
<evidence type="ECO:0000256" key="1">
    <source>
        <dbReference type="ARBA" id="ARBA00004141"/>
    </source>
</evidence>
<proteinExistence type="inferred from homology"/>
<keyword evidence="3" id="KW-0812">Transmembrane</keyword>
<evidence type="ECO:0000256" key="2">
    <source>
        <dbReference type="ARBA" id="ARBA00005787"/>
    </source>
</evidence>
<dbReference type="PANTHER" id="PTHR31548">
    <property type="entry name" value="CLARIN"/>
    <property type="match status" value="1"/>
</dbReference>
<reference evidence="6" key="1">
    <citation type="submission" date="2020-11" db="EMBL/GenBank/DDBJ databases">
        <authorList>
            <person name="Tran Van P."/>
        </authorList>
    </citation>
    <scope>NUCLEOTIDE SEQUENCE</scope>
</reference>
<gene>
    <name evidence="6" type="ORF">TBIB3V08_LOCUS2422</name>
</gene>
<sequence length="121" mass="13531">MTLFKRGMIFVTFFGSCLSLGLLVAALGTKYWVVAHAKRVTNPEESDGKINFGLFQGRKELNVAYGWRTYQIDSAVSLRVKVLIKSVCGKYPNQYPGSALRLWLSLAPSKAVQVMKQVKGW</sequence>
<keyword evidence="4" id="KW-1133">Transmembrane helix</keyword>
<dbReference type="GO" id="GO:0016020">
    <property type="term" value="C:membrane"/>
    <property type="evidence" value="ECO:0007669"/>
    <property type="project" value="UniProtKB-SubCell"/>
</dbReference>
<evidence type="ECO:0000256" key="5">
    <source>
        <dbReference type="ARBA" id="ARBA00023136"/>
    </source>
</evidence>
<evidence type="ECO:0000313" key="6">
    <source>
        <dbReference type="EMBL" id="CAD7439878.1"/>
    </source>
</evidence>